<accession>A0A9K3P260</accession>
<keyword evidence="2" id="KW-1185">Reference proteome</keyword>
<reference evidence="1" key="2">
    <citation type="submission" date="2020-06" db="EMBL/GenBank/DDBJ databases">
        <title>Helianthus annuus Genome sequencing and assembly Release 2.</title>
        <authorList>
            <person name="Gouzy J."/>
            <person name="Langlade N."/>
            <person name="Munos S."/>
        </authorList>
    </citation>
    <scope>NUCLEOTIDE SEQUENCE</scope>
    <source>
        <tissue evidence="1">Leaves</tissue>
    </source>
</reference>
<dbReference type="Proteomes" id="UP000215914">
    <property type="component" value="Unassembled WGS sequence"/>
</dbReference>
<dbReference type="AlphaFoldDB" id="A0A9K3P260"/>
<sequence>MVSINNQCLHCIYIGGSHYCRFCSSEFDFPRGLSATFLEFGNFKSPMYSRLPQY</sequence>
<evidence type="ECO:0000313" key="2">
    <source>
        <dbReference type="Proteomes" id="UP000215914"/>
    </source>
</evidence>
<organism evidence="1 2">
    <name type="scientific">Helianthus annuus</name>
    <name type="common">Common sunflower</name>
    <dbReference type="NCBI Taxonomy" id="4232"/>
    <lineage>
        <taxon>Eukaryota</taxon>
        <taxon>Viridiplantae</taxon>
        <taxon>Streptophyta</taxon>
        <taxon>Embryophyta</taxon>
        <taxon>Tracheophyta</taxon>
        <taxon>Spermatophyta</taxon>
        <taxon>Magnoliopsida</taxon>
        <taxon>eudicotyledons</taxon>
        <taxon>Gunneridae</taxon>
        <taxon>Pentapetalae</taxon>
        <taxon>asterids</taxon>
        <taxon>campanulids</taxon>
        <taxon>Asterales</taxon>
        <taxon>Asteraceae</taxon>
        <taxon>Asteroideae</taxon>
        <taxon>Heliantheae alliance</taxon>
        <taxon>Heliantheae</taxon>
        <taxon>Helianthus</taxon>
    </lineage>
</organism>
<evidence type="ECO:0000313" key="1">
    <source>
        <dbReference type="EMBL" id="KAF5820655.1"/>
    </source>
</evidence>
<comment type="caution">
    <text evidence="1">The sequence shown here is derived from an EMBL/GenBank/DDBJ whole genome shotgun (WGS) entry which is preliminary data.</text>
</comment>
<protein>
    <submittedName>
        <fullName evidence="1">Uncharacterized protein</fullName>
    </submittedName>
</protein>
<reference evidence="1" key="1">
    <citation type="journal article" date="2017" name="Nature">
        <title>The sunflower genome provides insights into oil metabolism, flowering and Asterid evolution.</title>
        <authorList>
            <person name="Badouin H."/>
            <person name="Gouzy J."/>
            <person name="Grassa C.J."/>
            <person name="Murat F."/>
            <person name="Staton S.E."/>
            <person name="Cottret L."/>
            <person name="Lelandais-Briere C."/>
            <person name="Owens G.L."/>
            <person name="Carrere S."/>
            <person name="Mayjonade B."/>
            <person name="Legrand L."/>
            <person name="Gill N."/>
            <person name="Kane N.C."/>
            <person name="Bowers J.E."/>
            <person name="Hubner S."/>
            <person name="Bellec A."/>
            <person name="Berard A."/>
            <person name="Berges H."/>
            <person name="Blanchet N."/>
            <person name="Boniface M.C."/>
            <person name="Brunel D."/>
            <person name="Catrice O."/>
            <person name="Chaidir N."/>
            <person name="Claudel C."/>
            <person name="Donnadieu C."/>
            <person name="Faraut T."/>
            <person name="Fievet G."/>
            <person name="Helmstetter N."/>
            <person name="King M."/>
            <person name="Knapp S.J."/>
            <person name="Lai Z."/>
            <person name="Le Paslier M.C."/>
            <person name="Lippi Y."/>
            <person name="Lorenzon L."/>
            <person name="Mandel J.R."/>
            <person name="Marage G."/>
            <person name="Marchand G."/>
            <person name="Marquand E."/>
            <person name="Bret-Mestries E."/>
            <person name="Morien E."/>
            <person name="Nambeesan S."/>
            <person name="Nguyen T."/>
            <person name="Pegot-Espagnet P."/>
            <person name="Pouilly N."/>
            <person name="Raftis F."/>
            <person name="Sallet E."/>
            <person name="Schiex T."/>
            <person name="Thomas J."/>
            <person name="Vandecasteele C."/>
            <person name="Vares D."/>
            <person name="Vear F."/>
            <person name="Vautrin S."/>
            <person name="Crespi M."/>
            <person name="Mangin B."/>
            <person name="Burke J.M."/>
            <person name="Salse J."/>
            <person name="Munos S."/>
            <person name="Vincourt P."/>
            <person name="Rieseberg L.H."/>
            <person name="Langlade N.B."/>
        </authorList>
    </citation>
    <scope>NUCLEOTIDE SEQUENCE</scope>
    <source>
        <tissue evidence="1">Leaves</tissue>
    </source>
</reference>
<dbReference type="EMBL" id="MNCJ02000316">
    <property type="protein sequence ID" value="KAF5820655.1"/>
    <property type="molecule type" value="Genomic_DNA"/>
</dbReference>
<gene>
    <name evidence="1" type="ORF">HanXRQr2_Chr01g0004631</name>
</gene>
<dbReference type="Gramene" id="mRNA:HanXRQr2_Chr01g0004631">
    <property type="protein sequence ID" value="mRNA:HanXRQr2_Chr01g0004631"/>
    <property type="gene ID" value="HanXRQr2_Chr01g0004631"/>
</dbReference>
<proteinExistence type="predicted"/>
<name>A0A9K3P260_HELAN</name>